<dbReference type="Gene3D" id="3.40.720.10">
    <property type="entry name" value="Alkaline Phosphatase, subunit A"/>
    <property type="match status" value="1"/>
</dbReference>
<evidence type="ECO:0000256" key="1">
    <source>
        <dbReference type="ARBA" id="ARBA00010373"/>
    </source>
</evidence>
<dbReference type="PANTHER" id="PTHR21110:SF0">
    <property type="entry name" value="PHOSPHOPENTOMUTASE"/>
    <property type="match status" value="1"/>
</dbReference>
<dbReference type="InterPro" id="IPR006124">
    <property type="entry name" value="Metalloenzyme"/>
</dbReference>
<dbReference type="Proteomes" id="UP000001946">
    <property type="component" value="Chromosome"/>
</dbReference>
<evidence type="ECO:0000256" key="3">
    <source>
        <dbReference type="ARBA" id="ARBA00023211"/>
    </source>
</evidence>
<dbReference type="KEGG" id="dsy:DSY0281"/>
<keyword evidence="4" id="KW-0413">Isomerase</keyword>
<evidence type="ECO:0000256" key="4">
    <source>
        <dbReference type="ARBA" id="ARBA00023235"/>
    </source>
</evidence>
<name>Q251H2_DESHY</name>
<evidence type="ECO:0000256" key="2">
    <source>
        <dbReference type="ARBA" id="ARBA00022723"/>
    </source>
</evidence>
<dbReference type="HOGENOM" id="CLU_079842_0_0_9"/>
<keyword evidence="7" id="KW-1185">Reference proteome</keyword>
<reference evidence="6 7" key="1">
    <citation type="journal article" date="2006" name="J. Bacteriol.">
        <title>Complete genome sequence of the dehalorespiring bacterium Desulfitobacterium hafniense Y51 and comparison with Dehalococcoides ethenogenes 195.</title>
        <authorList>
            <person name="Nonaka H."/>
            <person name="Keresztes G."/>
            <person name="Shinoda Y."/>
            <person name="Ikenaga Y."/>
            <person name="Abe M."/>
            <person name="Naito K."/>
            <person name="Inatomi K."/>
            <person name="Furukawa K."/>
            <person name="Inui M."/>
            <person name="Yukawa H."/>
        </authorList>
    </citation>
    <scope>NUCLEOTIDE SEQUENCE [LARGE SCALE GENOMIC DNA]</scope>
    <source>
        <strain evidence="6 7">Y51</strain>
    </source>
</reference>
<organism evidence="6 7">
    <name type="scientific">Desulfitobacterium hafniense (strain Y51)</name>
    <dbReference type="NCBI Taxonomy" id="138119"/>
    <lineage>
        <taxon>Bacteria</taxon>
        <taxon>Bacillati</taxon>
        <taxon>Bacillota</taxon>
        <taxon>Clostridia</taxon>
        <taxon>Eubacteriales</taxon>
        <taxon>Desulfitobacteriaceae</taxon>
        <taxon>Desulfitobacterium</taxon>
    </lineage>
</organism>
<keyword evidence="3" id="KW-0464">Manganese</keyword>
<evidence type="ECO:0000313" key="6">
    <source>
        <dbReference type="EMBL" id="BAE82070.1"/>
    </source>
</evidence>
<dbReference type="GO" id="GO:0000287">
    <property type="term" value="F:magnesium ion binding"/>
    <property type="evidence" value="ECO:0007669"/>
    <property type="project" value="InterPro"/>
</dbReference>
<dbReference type="AlphaFoldDB" id="Q251H2"/>
<dbReference type="InterPro" id="IPR017850">
    <property type="entry name" value="Alkaline_phosphatase_core_sf"/>
</dbReference>
<dbReference type="eggNOG" id="COG3635">
    <property type="taxonomic scope" value="Bacteria"/>
</dbReference>
<feature type="domain" description="Metalloenzyme" evidence="5">
    <location>
        <begin position="200"/>
        <end position="296"/>
    </location>
</feature>
<gene>
    <name evidence="6" type="ordered locus">DSY0281</name>
</gene>
<protein>
    <recommendedName>
        <fullName evidence="5">Metalloenzyme domain-containing protein</fullName>
    </recommendedName>
</protein>
<dbReference type="GO" id="GO:0005829">
    <property type="term" value="C:cytosol"/>
    <property type="evidence" value="ECO:0007669"/>
    <property type="project" value="TreeGrafter"/>
</dbReference>
<dbReference type="PANTHER" id="PTHR21110">
    <property type="entry name" value="PHOSPHOPENTOMUTASE"/>
    <property type="match status" value="1"/>
</dbReference>
<dbReference type="GO" id="GO:0009117">
    <property type="term" value="P:nucleotide metabolic process"/>
    <property type="evidence" value="ECO:0007669"/>
    <property type="project" value="InterPro"/>
</dbReference>
<dbReference type="EMBL" id="AP008230">
    <property type="protein sequence ID" value="BAE82070.1"/>
    <property type="molecule type" value="Genomic_DNA"/>
</dbReference>
<proteinExistence type="inferred from homology"/>
<sequence length="305" mass="34297">MMHFVMIFLDGFGLGGDRDNPIMAAHTPYIDELLGGHYLWGQERRIESEQLILIPLDASLDVTGIPQSATGQTTLWTGVNGAKALGFHLNAYPNEKLAEIIKEKSIFKQLADQGKKVTFANTFTSHYDEMIASGKRRHTASTLSALAGGVPLRRIEDLLQGKGVYQDMTNEILRELEQEADIPLITSYEAGKNLGRLALDYDFTLYEFFQTDVRGHKQDWEKAVALIEQIDGFIGGFMSVVRHEDVTWLLTSDHGNIEDFRVKGHTQNPVPALGWSSKPLEWPQWERLEDVTPGIVRMILGTREL</sequence>
<dbReference type="STRING" id="138119.DSY0281"/>
<dbReference type="GO" id="GO:0008973">
    <property type="term" value="F:phosphopentomutase activity"/>
    <property type="evidence" value="ECO:0007669"/>
    <property type="project" value="InterPro"/>
</dbReference>
<dbReference type="SUPFAM" id="SSF53649">
    <property type="entry name" value="Alkaline phosphatase-like"/>
    <property type="match status" value="1"/>
</dbReference>
<accession>Q251H2</accession>
<dbReference type="InterPro" id="IPR010045">
    <property type="entry name" value="DeoB"/>
</dbReference>
<dbReference type="Pfam" id="PF01676">
    <property type="entry name" value="Metalloenzyme"/>
    <property type="match status" value="1"/>
</dbReference>
<evidence type="ECO:0000259" key="5">
    <source>
        <dbReference type="Pfam" id="PF01676"/>
    </source>
</evidence>
<comment type="similarity">
    <text evidence="1">Belongs to the phosphopentomutase family.</text>
</comment>
<keyword evidence="2" id="KW-0479">Metal-binding</keyword>
<dbReference type="GO" id="GO:0043094">
    <property type="term" value="P:metabolic compound salvage"/>
    <property type="evidence" value="ECO:0007669"/>
    <property type="project" value="InterPro"/>
</dbReference>
<evidence type="ECO:0000313" key="7">
    <source>
        <dbReference type="Proteomes" id="UP000001946"/>
    </source>
</evidence>